<comment type="subcellular location">
    <subcellularLocation>
        <location evidence="1">Secreted</location>
        <location evidence="1">Cell wall</location>
    </subcellularLocation>
</comment>
<feature type="compositionally biased region" description="Low complexity" evidence="13">
    <location>
        <begin position="297"/>
        <end position="311"/>
    </location>
</feature>
<evidence type="ECO:0000256" key="3">
    <source>
        <dbReference type="ARBA" id="ARBA00022512"/>
    </source>
</evidence>
<dbReference type="EMBL" id="JAANYQ010000008">
    <property type="protein sequence ID" value="KAF4122633.1"/>
    <property type="molecule type" value="Genomic_DNA"/>
</dbReference>
<evidence type="ECO:0000256" key="7">
    <source>
        <dbReference type="ARBA" id="ARBA00023295"/>
    </source>
</evidence>
<dbReference type="InterPro" id="IPR017853">
    <property type="entry name" value="GH"/>
</dbReference>
<accession>A0A9P4YT50</accession>
<keyword evidence="15" id="KW-1185">Reference proteome</keyword>
<gene>
    <name evidence="14" type="ORF">GMORB2_6940</name>
</gene>
<dbReference type="GeneID" id="55973163"/>
<name>A0A9P4YT50_9HYPO</name>
<reference evidence="14" key="1">
    <citation type="submission" date="2020-03" db="EMBL/GenBank/DDBJ databases">
        <title>Site-based positive gene gene selection in Geosmithia morbida across the United States reveals a broad range of putative effectors and factors for local host and environmental adapation.</title>
        <authorList>
            <person name="Onufrak A."/>
            <person name="Murdoch R.W."/>
            <person name="Gazis R."/>
            <person name="Huff M."/>
            <person name="Staton M."/>
            <person name="Klingeman W."/>
            <person name="Hadziabdic D."/>
        </authorList>
    </citation>
    <scope>NUCLEOTIDE SEQUENCE</scope>
    <source>
        <strain evidence="14">1262</strain>
    </source>
</reference>
<dbReference type="RefSeq" id="XP_035321285.1">
    <property type="nucleotide sequence ID" value="XM_035468905.1"/>
</dbReference>
<dbReference type="Proteomes" id="UP000749293">
    <property type="component" value="Unassembled WGS sequence"/>
</dbReference>
<dbReference type="GO" id="GO:0005576">
    <property type="term" value="C:extracellular region"/>
    <property type="evidence" value="ECO:0007669"/>
    <property type="project" value="TreeGrafter"/>
</dbReference>
<evidence type="ECO:0000256" key="2">
    <source>
        <dbReference type="ARBA" id="ARBA00008773"/>
    </source>
</evidence>
<keyword evidence="3" id="KW-0134">Cell wall</keyword>
<evidence type="ECO:0000256" key="12">
    <source>
        <dbReference type="ARBA" id="ARBA00042762"/>
    </source>
</evidence>
<dbReference type="AlphaFoldDB" id="A0A9P4YT50"/>
<organism evidence="14 15">
    <name type="scientific">Geosmithia morbida</name>
    <dbReference type="NCBI Taxonomy" id="1094350"/>
    <lineage>
        <taxon>Eukaryota</taxon>
        <taxon>Fungi</taxon>
        <taxon>Dikarya</taxon>
        <taxon>Ascomycota</taxon>
        <taxon>Pezizomycotina</taxon>
        <taxon>Sordariomycetes</taxon>
        <taxon>Hypocreomycetidae</taxon>
        <taxon>Hypocreales</taxon>
        <taxon>Bionectriaceae</taxon>
        <taxon>Geosmithia</taxon>
    </lineage>
</organism>
<dbReference type="GO" id="GO:0042973">
    <property type="term" value="F:glucan endo-1,3-beta-D-glucosidase activity"/>
    <property type="evidence" value="ECO:0007669"/>
    <property type="project" value="TreeGrafter"/>
</dbReference>
<comment type="caution">
    <text evidence="14">The sequence shown here is derived from an EMBL/GenBank/DDBJ whole genome shotgun (WGS) entry which is preliminary data.</text>
</comment>
<dbReference type="GO" id="GO:0009277">
    <property type="term" value="C:fungal-type cell wall"/>
    <property type="evidence" value="ECO:0007669"/>
    <property type="project" value="TreeGrafter"/>
</dbReference>
<evidence type="ECO:0000256" key="6">
    <source>
        <dbReference type="ARBA" id="ARBA00022801"/>
    </source>
</evidence>
<dbReference type="SUPFAM" id="SSF51445">
    <property type="entry name" value="(Trans)glycosidases"/>
    <property type="match status" value="1"/>
</dbReference>
<comment type="similarity">
    <text evidence="2">Belongs to the glycosyl hydrolase 17 family.</text>
</comment>
<sequence length="596" mass="60731">MKGGFAVAAVAALATGANAINHRHGHELLHRKVEAESCGCTTIYYTTTGEATLVPAPAPSTSTSSSSKPVTPVSVATPTPVQPSTTATPTPTSTFKQPVPTPEQYTCPTPGTYTFSATTVTLSETTTVCGATSTHVTAGTHTLGGVTTVVETATTVTCPVATTTVSDGVVTSIVTSTEYVCPSAGTYTIAPITTTVTTEGDVQVPVPTSYAPGTYTVPEQVVTVTDTDYVTYCPYSTSEAPSPTSVIEAVATSEPAPSAAATTVASASSSAAATTSSAAAGGIDLSISLGSGGSSGSSSSASASSAAPSPSSGGGSSSGSFTGSFGGAGDHYGLTYTPYVGATGECKSAEQVDSDIQTIKADGFDVVRVYSTDCDTLENVGSACKKHGVDMIIGIFVKASGCSPDTPEVKEQIDAISSWASWDQVKLFVVGNEALMNGYCTASELRELITTVKSACSDYTGPYTIAETLDSWLEPSTSGALCDVVDFTGANIHPFFNAANFASLAGTFVQGQLSILDKICDGKKAVNLECGWPTGGSCLGSACPGKSEQAEALTDIRKKVGDRTVFFSFEDDKWKAPGPQGCEQFWGVNSYFSSLL</sequence>
<evidence type="ECO:0000313" key="15">
    <source>
        <dbReference type="Proteomes" id="UP000749293"/>
    </source>
</evidence>
<proteinExistence type="inferred from homology"/>
<keyword evidence="5" id="KW-0732">Signal</keyword>
<keyword evidence="6" id="KW-0378">Hydrolase</keyword>
<dbReference type="PANTHER" id="PTHR16631">
    <property type="entry name" value="GLUCAN 1,3-BETA-GLUCOSIDASE"/>
    <property type="match status" value="1"/>
</dbReference>
<evidence type="ECO:0000256" key="4">
    <source>
        <dbReference type="ARBA" id="ARBA00022525"/>
    </source>
</evidence>
<dbReference type="Gene3D" id="3.20.20.80">
    <property type="entry name" value="Glycosidases"/>
    <property type="match status" value="1"/>
</dbReference>
<evidence type="ECO:0000256" key="5">
    <source>
        <dbReference type="ARBA" id="ARBA00022729"/>
    </source>
</evidence>
<evidence type="ECO:0000256" key="1">
    <source>
        <dbReference type="ARBA" id="ARBA00004191"/>
    </source>
</evidence>
<feature type="region of interest" description="Disordered" evidence="13">
    <location>
        <begin position="297"/>
        <end position="319"/>
    </location>
</feature>
<evidence type="ECO:0000256" key="9">
    <source>
        <dbReference type="ARBA" id="ARBA00039284"/>
    </source>
</evidence>
<dbReference type="PANTHER" id="PTHR16631:SF24">
    <property type="entry name" value="FAMILY 17 GLUCOSIDASE SCW11-RELATED"/>
    <property type="match status" value="1"/>
</dbReference>
<comment type="function">
    <text evidence="8">Beta-glucosidases are one of a number of cellulolytic enzymes involved in the degradation of cellulosic biomass. Catalyzes the last step releasing glucose from the inhibitory cellobiose.</text>
</comment>
<dbReference type="GO" id="GO:0009986">
    <property type="term" value="C:cell surface"/>
    <property type="evidence" value="ECO:0007669"/>
    <property type="project" value="TreeGrafter"/>
</dbReference>
<keyword evidence="4" id="KW-0964">Secreted</keyword>
<evidence type="ECO:0000256" key="8">
    <source>
        <dbReference type="ARBA" id="ARBA00024983"/>
    </source>
</evidence>
<feature type="region of interest" description="Disordered" evidence="13">
    <location>
        <begin position="56"/>
        <end position="101"/>
    </location>
</feature>
<evidence type="ECO:0000256" key="10">
    <source>
        <dbReference type="ARBA" id="ARBA00041495"/>
    </source>
</evidence>
<keyword evidence="7" id="KW-0326">Glycosidase</keyword>
<evidence type="ECO:0000256" key="11">
    <source>
        <dbReference type="ARBA" id="ARBA00041516"/>
    </source>
</evidence>
<dbReference type="OrthoDB" id="4082933at2759"/>
<protein>
    <recommendedName>
        <fullName evidence="9">Probable beta-glucosidase btgE</fullName>
    </recommendedName>
    <alternativeName>
        <fullName evidence="10">Beta-D-glucoside glucohydrolase btgE</fullName>
    </alternativeName>
    <alternativeName>
        <fullName evidence="12">Cellobiase btgE</fullName>
    </alternativeName>
    <alternativeName>
        <fullName evidence="11">Gentiobiase btgE</fullName>
    </alternativeName>
</protein>
<evidence type="ECO:0000313" key="14">
    <source>
        <dbReference type="EMBL" id="KAF4122633.1"/>
    </source>
</evidence>
<dbReference type="GO" id="GO:0071555">
    <property type="term" value="P:cell wall organization"/>
    <property type="evidence" value="ECO:0007669"/>
    <property type="project" value="TreeGrafter"/>
</dbReference>
<dbReference type="InterPro" id="IPR050732">
    <property type="entry name" value="Beta-glucan_modifiers"/>
</dbReference>
<feature type="compositionally biased region" description="Low complexity" evidence="13">
    <location>
        <begin position="56"/>
        <end position="94"/>
    </location>
</feature>
<evidence type="ECO:0000256" key="13">
    <source>
        <dbReference type="SAM" id="MobiDB-lite"/>
    </source>
</evidence>